<comment type="caution">
    <text evidence="2">The sequence shown here is derived from an EMBL/GenBank/DDBJ whole genome shotgun (WGS) entry which is preliminary data.</text>
</comment>
<feature type="domain" description="PIN" evidence="1">
    <location>
        <begin position="4"/>
        <end position="131"/>
    </location>
</feature>
<protein>
    <recommendedName>
        <fullName evidence="1">PIN domain-containing protein</fullName>
    </recommendedName>
</protein>
<dbReference type="Proteomes" id="UP000030428">
    <property type="component" value="Unassembled WGS sequence"/>
</dbReference>
<dbReference type="InterPro" id="IPR029060">
    <property type="entry name" value="PIN-like_dom_sf"/>
</dbReference>
<name>A0A0A6S5U4_9GAMM</name>
<evidence type="ECO:0000259" key="1">
    <source>
        <dbReference type="Pfam" id="PF01850"/>
    </source>
</evidence>
<reference evidence="2 3" key="1">
    <citation type="journal article" date="2016" name="Front. Microbiol.">
        <title>Single-Cell (Meta-)Genomics of a Dimorphic Candidatus Thiomargarita nelsonii Reveals Genomic Plasticity.</title>
        <authorList>
            <person name="Flood B.E."/>
            <person name="Fliss P."/>
            <person name="Jones D.S."/>
            <person name="Dick G.J."/>
            <person name="Jain S."/>
            <person name="Kaster A.K."/>
            <person name="Winkel M."/>
            <person name="Mussmann M."/>
            <person name="Bailey J."/>
        </authorList>
    </citation>
    <scope>NUCLEOTIDE SEQUENCE [LARGE SCALE GENOMIC DNA]</scope>
    <source>
        <strain evidence="2">Hydrate Ridge</strain>
    </source>
</reference>
<evidence type="ECO:0000313" key="2">
    <source>
        <dbReference type="EMBL" id="KHD07801.1"/>
    </source>
</evidence>
<gene>
    <name evidence="2" type="ORF">PN36_27980</name>
</gene>
<dbReference type="PANTHER" id="PTHR42188">
    <property type="entry name" value="23S RRNA-SPECIFIC ENDONUCLEASE VAPC20"/>
    <property type="match status" value="1"/>
</dbReference>
<dbReference type="AlphaFoldDB" id="A0A0A6S5U4"/>
<dbReference type="InterPro" id="IPR039018">
    <property type="entry name" value="VapC20-like"/>
</dbReference>
<dbReference type="SUPFAM" id="SSF88723">
    <property type="entry name" value="PIN domain-like"/>
    <property type="match status" value="1"/>
</dbReference>
<dbReference type="Gene3D" id="3.40.50.1010">
    <property type="entry name" value="5'-nuclease"/>
    <property type="match status" value="1"/>
</dbReference>
<dbReference type="InterPro" id="IPR002716">
    <property type="entry name" value="PIN_dom"/>
</dbReference>
<evidence type="ECO:0000313" key="3">
    <source>
        <dbReference type="Proteomes" id="UP000030428"/>
    </source>
</evidence>
<dbReference type="Pfam" id="PF01850">
    <property type="entry name" value="PIN"/>
    <property type="match status" value="1"/>
</dbReference>
<organism evidence="2 3">
    <name type="scientific">Candidatus Thiomargarita nelsonii</name>
    <dbReference type="NCBI Taxonomy" id="1003181"/>
    <lineage>
        <taxon>Bacteria</taxon>
        <taxon>Pseudomonadati</taxon>
        <taxon>Pseudomonadota</taxon>
        <taxon>Gammaproteobacteria</taxon>
        <taxon>Thiotrichales</taxon>
        <taxon>Thiotrichaceae</taxon>
        <taxon>Thiomargarita</taxon>
    </lineage>
</organism>
<dbReference type="EMBL" id="JSZA02000177">
    <property type="protein sequence ID" value="KHD07801.1"/>
    <property type="molecule type" value="Genomic_DNA"/>
</dbReference>
<sequence>MKPIFVDTVALIALGNQRDNLYEKAHKIQKQLATMPVQFVTSNLVIAEYCNAFSAIKLRPIAIATIESIFVSKRWQYIHIDENLMEQSYLLYKQMTDKEWGLVDCSSIIIAKQMQIREIFTADHHFEQAGFQILLK</sequence>
<proteinExistence type="predicted"/>
<keyword evidence="3" id="KW-1185">Reference proteome</keyword>
<dbReference type="GO" id="GO:0016075">
    <property type="term" value="P:rRNA catabolic process"/>
    <property type="evidence" value="ECO:0007669"/>
    <property type="project" value="TreeGrafter"/>
</dbReference>
<dbReference type="GO" id="GO:0004521">
    <property type="term" value="F:RNA endonuclease activity"/>
    <property type="evidence" value="ECO:0007669"/>
    <property type="project" value="InterPro"/>
</dbReference>
<accession>A0A0A6S5U4</accession>
<dbReference type="PANTHER" id="PTHR42188:SF1">
    <property type="entry name" value="23S RRNA-SPECIFIC ENDONUCLEASE VAPC20"/>
    <property type="match status" value="1"/>
</dbReference>